<dbReference type="PROSITE" id="PS50865">
    <property type="entry name" value="ZF_MYND_2"/>
    <property type="match status" value="2"/>
</dbReference>
<dbReference type="PROSITE" id="PS50280">
    <property type="entry name" value="SET"/>
    <property type="match status" value="1"/>
</dbReference>
<proteinExistence type="predicted"/>
<evidence type="ECO:0000313" key="8">
    <source>
        <dbReference type="EMBL" id="EKC39559.1"/>
    </source>
</evidence>
<dbReference type="PROSITE" id="PS50005">
    <property type="entry name" value="TPR"/>
    <property type="match status" value="1"/>
</dbReference>
<dbReference type="Gene3D" id="6.10.140.2220">
    <property type="match status" value="2"/>
</dbReference>
<dbReference type="PROSITE" id="PS01360">
    <property type="entry name" value="ZF_MYND_1"/>
    <property type="match status" value="1"/>
</dbReference>
<dbReference type="InterPro" id="IPR046341">
    <property type="entry name" value="SET_dom_sf"/>
</dbReference>
<dbReference type="InterPro" id="IPR011990">
    <property type="entry name" value="TPR-like_helical_dom_sf"/>
</dbReference>
<dbReference type="AlphaFoldDB" id="K1R7L1"/>
<evidence type="ECO:0000256" key="1">
    <source>
        <dbReference type="ARBA" id="ARBA00022603"/>
    </source>
</evidence>
<keyword evidence="4" id="KW-0479">Metal-binding</keyword>
<dbReference type="Pfam" id="PF00856">
    <property type="entry name" value="SET"/>
    <property type="match status" value="1"/>
</dbReference>
<evidence type="ECO:0000256" key="2">
    <source>
        <dbReference type="ARBA" id="ARBA00022679"/>
    </source>
</evidence>
<dbReference type="SUPFAM" id="SSF144232">
    <property type="entry name" value="HIT/MYND zinc finger-like"/>
    <property type="match status" value="2"/>
</dbReference>
<feature type="compositionally biased region" description="Polar residues" evidence="7">
    <location>
        <begin position="747"/>
        <end position="759"/>
    </location>
</feature>
<dbReference type="PANTHER" id="PTHR46402:SF2">
    <property type="entry name" value="HISTONE-LYSINE N-TRIMETHYLTRANSFERASE SMYD5"/>
    <property type="match status" value="1"/>
</dbReference>
<gene>
    <name evidence="8" type="ORF">CGI_10010761</name>
</gene>
<dbReference type="SMART" id="SM00317">
    <property type="entry name" value="SET"/>
    <property type="match status" value="1"/>
</dbReference>
<dbReference type="Pfam" id="PF13432">
    <property type="entry name" value="TPR_16"/>
    <property type="match status" value="1"/>
</dbReference>
<dbReference type="InterPro" id="IPR019734">
    <property type="entry name" value="TPR_rpt"/>
</dbReference>
<evidence type="ECO:0000256" key="6">
    <source>
        <dbReference type="ARBA" id="ARBA00022833"/>
    </source>
</evidence>
<name>K1R7L1_MAGGI</name>
<sequence>MKTVSVPYSIRPLLIADESANLNMTEDKTATEDFQAGKYAEAVEKYSALINATPNFSSYYLKRGQCYLKSNKYKEALQDAQTASSLGEKSMELAMLGGKVATKLQMYEEAYRFYKIGVELDNTNTDLVEGLRNLQQAILDEYELEGGEDAEKGYSAVDFCSQDPYPGDDKLLQIEQKILENKHNIQDTIPWKDYKDGEEFRGQASEAAIEAHSLMVAGKLEEAVQKFTFAIETEPNNAILRRLRSEAYYIMDDKINSLRDLWAIPKNQRRVEVWRLGGQIFHDLNLPLHAELWFKNATRLTDGKDEGVKILFQRTRIQRLYAPLCNDLAINVEFSDFGKCVVAKKAIKEGEELFTEKPLIMGHVMDKDNNFALSCDNCAASILTAEDYFGSTLETMELDLKELIKESWPDIPTVTCDKCQKVKYCSEDCRRQAWVSQHELICPARSEATKKLHEISQNLGHGVAEDGVLKNLWDAHFSPLFLARVWSSIISAAKHMMKESDGSVPTAEQWAKARSPFRKFMAFGNSSAADSMPTILNLIREIFKDCGDGVQYKITDNEFNGRYFQAVCNLQTFSSPITPYHRFMTRVSKLGAEDTRGMRMLKYLQTTPHLNTYCGLFQLQSCLNHSCTNNVQVSDAEVEGYGGVKVVAKADIKKGDELFTTYIDTSMPRRLRRAWLFRSFNFWCHCHRCEFEGDGPEVCTECKKKAENNSLFLACGQCHRAWYCSVPCQKSAWRRGHRKICRKTKSSTDAAANQDSIELSNKEPEK</sequence>
<keyword evidence="5" id="KW-0863">Zinc-finger</keyword>
<dbReference type="SUPFAM" id="SSF48452">
    <property type="entry name" value="TPR-like"/>
    <property type="match status" value="2"/>
</dbReference>
<dbReference type="SUPFAM" id="SSF82199">
    <property type="entry name" value="SET domain"/>
    <property type="match status" value="1"/>
</dbReference>
<evidence type="ECO:0000256" key="3">
    <source>
        <dbReference type="ARBA" id="ARBA00022691"/>
    </source>
</evidence>
<dbReference type="GO" id="GO:0045814">
    <property type="term" value="P:negative regulation of gene expression, epigenetic"/>
    <property type="evidence" value="ECO:0007669"/>
    <property type="project" value="TreeGrafter"/>
</dbReference>
<protein>
    <submittedName>
        <fullName evidence="8">SET and MYND domain-containing protein 5</fullName>
    </submittedName>
</protein>
<dbReference type="InterPro" id="IPR002893">
    <property type="entry name" value="Znf_MYND"/>
</dbReference>
<accession>K1R7L1</accession>
<evidence type="ECO:0000256" key="5">
    <source>
        <dbReference type="ARBA" id="ARBA00022771"/>
    </source>
</evidence>
<evidence type="ECO:0000256" key="4">
    <source>
        <dbReference type="ARBA" id="ARBA00022723"/>
    </source>
</evidence>
<evidence type="ECO:0000256" key="7">
    <source>
        <dbReference type="SAM" id="MobiDB-lite"/>
    </source>
</evidence>
<dbReference type="CDD" id="cd20071">
    <property type="entry name" value="SET_SMYD"/>
    <property type="match status" value="1"/>
</dbReference>
<dbReference type="InterPro" id="IPR001214">
    <property type="entry name" value="SET_dom"/>
</dbReference>
<dbReference type="InParanoid" id="K1R7L1"/>
<organism evidence="8">
    <name type="scientific">Magallana gigas</name>
    <name type="common">Pacific oyster</name>
    <name type="synonym">Crassostrea gigas</name>
    <dbReference type="NCBI Taxonomy" id="29159"/>
    <lineage>
        <taxon>Eukaryota</taxon>
        <taxon>Metazoa</taxon>
        <taxon>Spiralia</taxon>
        <taxon>Lophotrochozoa</taxon>
        <taxon>Mollusca</taxon>
        <taxon>Bivalvia</taxon>
        <taxon>Autobranchia</taxon>
        <taxon>Pteriomorphia</taxon>
        <taxon>Ostreida</taxon>
        <taxon>Ostreoidea</taxon>
        <taxon>Ostreidae</taxon>
        <taxon>Magallana</taxon>
    </lineage>
</organism>
<dbReference type="Gene3D" id="2.170.270.10">
    <property type="entry name" value="SET domain"/>
    <property type="match status" value="1"/>
</dbReference>
<keyword evidence="1" id="KW-0489">Methyltransferase</keyword>
<keyword evidence="6" id="KW-0862">Zinc</keyword>
<keyword evidence="3" id="KW-0949">S-adenosyl-L-methionine</keyword>
<dbReference type="GO" id="GO:0042799">
    <property type="term" value="F:histone H4K20 methyltransferase activity"/>
    <property type="evidence" value="ECO:0007669"/>
    <property type="project" value="TreeGrafter"/>
</dbReference>
<dbReference type="GO" id="GO:0032259">
    <property type="term" value="P:methylation"/>
    <property type="evidence" value="ECO:0007669"/>
    <property type="project" value="UniProtKB-KW"/>
</dbReference>
<reference evidence="8" key="1">
    <citation type="journal article" date="2012" name="Nature">
        <title>The oyster genome reveals stress adaptation and complexity of shell formation.</title>
        <authorList>
            <person name="Zhang G."/>
            <person name="Fang X."/>
            <person name="Guo X."/>
            <person name="Li L."/>
            <person name="Luo R."/>
            <person name="Xu F."/>
            <person name="Yang P."/>
            <person name="Zhang L."/>
            <person name="Wang X."/>
            <person name="Qi H."/>
            <person name="Xiong Z."/>
            <person name="Que H."/>
            <person name="Xie Y."/>
            <person name="Holland P.W."/>
            <person name="Paps J."/>
            <person name="Zhu Y."/>
            <person name="Wu F."/>
            <person name="Chen Y."/>
            <person name="Wang J."/>
            <person name="Peng C."/>
            <person name="Meng J."/>
            <person name="Yang L."/>
            <person name="Liu J."/>
            <person name="Wen B."/>
            <person name="Zhang N."/>
            <person name="Huang Z."/>
            <person name="Zhu Q."/>
            <person name="Feng Y."/>
            <person name="Mount A."/>
            <person name="Hedgecock D."/>
            <person name="Xu Z."/>
            <person name="Liu Y."/>
            <person name="Domazet-Loso T."/>
            <person name="Du Y."/>
            <person name="Sun X."/>
            <person name="Zhang S."/>
            <person name="Liu B."/>
            <person name="Cheng P."/>
            <person name="Jiang X."/>
            <person name="Li J."/>
            <person name="Fan D."/>
            <person name="Wang W."/>
            <person name="Fu W."/>
            <person name="Wang T."/>
            <person name="Wang B."/>
            <person name="Zhang J."/>
            <person name="Peng Z."/>
            <person name="Li Y."/>
            <person name="Li N."/>
            <person name="Wang J."/>
            <person name="Chen M."/>
            <person name="He Y."/>
            <person name="Tan F."/>
            <person name="Song X."/>
            <person name="Zheng Q."/>
            <person name="Huang R."/>
            <person name="Yang H."/>
            <person name="Du X."/>
            <person name="Chen L."/>
            <person name="Yang M."/>
            <person name="Gaffney P.M."/>
            <person name="Wang S."/>
            <person name="Luo L."/>
            <person name="She Z."/>
            <person name="Ming Y."/>
            <person name="Huang W."/>
            <person name="Zhang S."/>
            <person name="Huang B."/>
            <person name="Zhang Y."/>
            <person name="Qu T."/>
            <person name="Ni P."/>
            <person name="Miao G."/>
            <person name="Wang J."/>
            <person name="Wang Q."/>
            <person name="Steinberg C.E."/>
            <person name="Wang H."/>
            <person name="Li N."/>
            <person name="Qian L."/>
            <person name="Zhang G."/>
            <person name="Li Y."/>
            <person name="Yang H."/>
            <person name="Liu X."/>
            <person name="Wang J."/>
            <person name="Yin Y."/>
            <person name="Wang J."/>
        </authorList>
    </citation>
    <scope>NUCLEOTIDE SEQUENCE [LARGE SCALE GENOMIC DNA]</scope>
    <source>
        <strain evidence="8">05x7-T-G4-1.051#20</strain>
    </source>
</reference>
<dbReference type="SMART" id="SM00028">
    <property type="entry name" value="TPR"/>
    <property type="match status" value="3"/>
</dbReference>
<dbReference type="PANTHER" id="PTHR46402">
    <property type="entry name" value="SET AND MYND DOMAIN-CONTAINING PROTEIN 5"/>
    <property type="match status" value="1"/>
</dbReference>
<dbReference type="GO" id="GO:0008270">
    <property type="term" value="F:zinc ion binding"/>
    <property type="evidence" value="ECO:0007669"/>
    <property type="project" value="UniProtKB-KW"/>
</dbReference>
<dbReference type="HOGENOM" id="CLU_379606_0_0_1"/>
<dbReference type="EMBL" id="JH816559">
    <property type="protein sequence ID" value="EKC39559.1"/>
    <property type="molecule type" value="Genomic_DNA"/>
</dbReference>
<dbReference type="Gene3D" id="1.25.40.10">
    <property type="entry name" value="Tetratricopeptide repeat domain"/>
    <property type="match status" value="2"/>
</dbReference>
<dbReference type="Pfam" id="PF01753">
    <property type="entry name" value="zf-MYND"/>
    <property type="match status" value="2"/>
</dbReference>
<feature type="region of interest" description="Disordered" evidence="7">
    <location>
        <begin position="746"/>
        <end position="766"/>
    </location>
</feature>
<keyword evidence="2" id="KW-0808">Transferase</keyword>